<proteinExistence type="predicted"/>
<evidence type="ECO:0000313" key="3">
    <source>
        <dbReference type="Proteomes" id="UP000499080"/>
    </source>
</evidence>
<dbReference type="Proteomes" id="UP000499080">
    <property type="component" value="Unassembled WGS sequence"/>
</dbReference>
<dbReference type="Pfam" id="PF00078">
    <property type="entry name" value="RVT_1"/>
    <property type="match status" value="1"/>
</dbReference>
<dbReference type="Gene3D" id="3.30.70.270">
    <property type="match status" value="1"/>
</dbReference>
<keyword evidence="3" id="KW-1185">Reference proteome</keyword>
<dbReference type="InterPro" id="IPR000477">
    <property type="entry name" value="RT_dom"/>
</dbReference>
<name>A0A4Y2X1Y7_ARAVE</name>
<dbReference type="PROSITE" id="PS50878">
    <property type="entry name" value="RT_POL"/>
    <property type="match status" value="1"/>
</dbReference>
<dbReference type="PANTHER" id="PTHR19446">
    <property type="entry name" value="REVERSE TRANSCRIPTASES"/>
    <property type="match status" value="1"/>
</dbReference>
<accession>A0A4Y2X1Y7</accession>
<dbReference type="OrthoDB" id="2194416at2759"/>
<dbReference type="CDD" id="cd01650">
    <property type="entry name" value="RT_nLTR_like"/>
    <property type="match status" value="1"/>
</dbReference>
<dbReference type="AlphaFoldDB" id="A0A4Y2X1Y7"/>
<dbReference type="InterPro" id="IPR043502">
    <property type="entry name" value="DNA/RNA_pol_sf"/>
</dbReference>
<dbReference type="SUPFAM" id="SSF56672">
    <property type="entry name" value="DNA/RNA polymerases"/>
    <property type="match status" value="1"/>
</dbReference>
<comment type="caution">
    <text evidence="2">The sequence shown here is derived from an EMBL/GenBank/DDBJ whole genome shotgun (WGS) entry which is preliminary data.</text>
</comment>
<gene>
    <name evidence="2" type="primary">PO11_36</name>
    <name evidence="2" type="ORF">AVEN_34302_1</name>
</gene>
<sequence length="338" mass="39422">MDNFFPGRTSEDDFNYLPVIGSIDPILIEDLELVFKGLKGGKAPGLDRIDYRMWGAVFNLDNIFMLELFNTCFKLNYFPKYLRNARIFFLLKDGKDPGLCNSYRPVCLLPTLGKIIERLFLLKLNRWLDQNNIIHQNQYGFLEGKSCDLAIYQITETIKTRMQSEHLALVSLDIKSAFDNMNWSVLFNIFNNYKLPDFYKNFIFYYLDDRLVYYVNEVFETSRCYFRGCPQGSVIAPTIWNLYINSVLNDNNCDETYSQTFADDLALLIGGRTARELEKNTNAALTKIASCLDSLKLTLSIQKCQAIIYRSILSQKFSKRNSTDLNRKFTFKIKKYNY</sequence>
<evidence type="ECO:0000259" key="1">
    <source>
        <dbReference type="PROSITE" id="PS50878"/>
    </source>
</evidence>
<dbReference type="GO" id="GO:0071897">
    <property type="term" value="P:DNA biosynthetic process"/>
    <property type="evidence" value="ECO:0007669"/>
    <property type="project" value="UniProtKB-ARBA"/>
</dbReference>
<feature type="domain" description="Reverse transcriptase" evidence="1">
    <location>
        <begin position="71"/>
        <end position="338"/>
    </location>
</feature>
<reference evidence="2 3" key="1">
    <citation type="journal article" date="2019" name="Sci. Rep.">
        <title>Orb-weaving spider Araneus ventricosus genome elucidates the spidroin gene catalogue.</title>
        <authorList>
            <person name="Kono N."/>
            <person name="Nakamura H."/>
            <person name="Ohtoshi R."/>
            <person name="Moran D.A.P."/>
            <person name="Shinohara A."/>
            <person name="Yoshida Y."/>
            <person name="Fujiwara M."/>
            <person name="Mori M."/>
            <person name="Tomita M."/>
            <person name="Arakawa K."/>
        </authorList>
    </citation>
    <scope>NUCLEOTIDE SEQUENCE [LARGE SCALE GENOMIC DNA]</scope>
</reference>
<evidence type="ECO:0000313" key="2">
    <source>
        <dbReference type="EMBL" id="GBO42780.1"/>
    </source>
</evidence>
<dbReference type="InterPro" id="IPR043128">
    <property type="entry name" value="Rev_trsase/Diguanyl_cyclase"/>
</dbReference>
<protein>
    <submittedName>
        <fullName evidence="2">Retrovirus-related Pol polyprotein from type-1 retrotransposable element R1</fullName>
    </submittedName>
</protein>
<organism evidence="2 3">
    <name type="scientific">Araneus ventricosus</name>
    <name type="common">Orbweaver spider</name>
    <name type="synonym">Epeira ventricosa</name>
    <dbReference type="NCBI Taxonomy" id="182803"/>
    <lineage>
        <taxon>Eukaryota</taxon>
        <taxon>Metazoa</taxon>
        <taxon>Ecdysozoa</taxon>
        <taxon>Arthropoda</taxon>
        <taxon>Chelicerata</taxon>
        <taxon>Arachnida</taxon>
        <taxon>Araneae</taxon>
        <taxon>Araneomorphae</taxon>
        <taxon>Entelegynae</taxon>
        <taxon>Araneoidea</taxon>
        <taxon>Araneidae</taxon>
        <taxon>Araneus</taxon>
    </lineage>
</organism>
<dbReference type="EMBL" id="BGPR01069023">
    <property type="protein sequence ID" value="GBO42780.1"/>
    <property type="molecule type" value="Genomic_DNA"/>
</dbReference>